<reference evidence="2 3" key="1">
    <citation type="journal article" date="2023" name="Proc. Natl. Acad. Sci. U.S.A.">
        <title>A global phylogenomic analysis of the shiitake genus Lentinula.</title>
        <authorList>
            <person name="Sierra-Patev S."/>
            <person name="Min B."/>
            <person name="Naranjo-Ortiz M."/>
            <person name="Looney B."/>
            <person name="Konkel Z."/>
            <person name="Slot J.C."/>
            <person name="Sakamoto Y."/>
            <person name="Steenwyk J.L."/>
            <person name="Rokas A."/>
            <person name="Carro J."/>
            <person name="Camarero S."/>
            <person name="Ferreira P."/>
            <person name="Molpeceres G."/>
            <person name="Ruiz-Duenas F.J."/>
            <person name="Serrano A."/>
            <person name="Henrissat B."/>
            <person name="Drula E."/>
            <person name="Hughes K.W."/>
            <person name="Mata J.L."/>
            <person name="Ishikawa N.K."/>
            <person name="Vargas-Isla R."/>
            <person name="Ushijima S."/>
            <person name="Smith C.A."/>
            <person name="Donoghue J."/>
            <person name="Ahrendt S."/>
            <person name="Andreopoulos W."/>
            <person name="He G."/>
            <person name="LaButti K."/>
            <person name="Lipzen A."/>
            <person name="Ng V."/>
            <person name="Riley R."/>
            <person name="Sandor L."/>
            <person name="Barry K."/>
            <person name="Martinez A.T."/>
            <person name="Xiao Y."/>
            <person name="Gibbons J.G."/>
            <person name="Terashima K."/>
            <person name="Grigoriev I.V."/>
            <person name="Hibbett D."/>
        </authorList>
    </citation>
    <scope>NUCLEOTIDE SEQUENCE [LARGE SCALE GENOMIC DNA]</scope>
    <source>
        <strain evidence="2 3">TFB7810</strain>
    </source>
</reference>
<sequence length="243" mass="26443">MPPSSSSSSSPSQASHQHIASTNLRSIDRISGNCSPTIKQAFLNPGMIFPTLDHDGKYRVLGFAMESIFQRAVVTHIGSSNTREGRSSKFQSDKLGEVENSADSSEKPIETGQSITIICEIDVLPDMANNHHTLHGGCAAFLIDMCSSLSVVALTLIMKVKSSGLTDVDNFPPKLDLISQSLNVVYHSPSQIGDKLRIVCTTMPMRELTSNVCVQTEIWSIVRHRLVASGVQNMMKMSPNARL</sequence>
<proteinExistence type="predicted"/>
<keyword evidence="3" id="KW-1185">Reference proteome</keyword>
<evidence type="ECO:0000313" key="2">
    <source>
        <dbReference type="EMBL" id="KAJ3751216.1"/>
    </source>
</evidence>
<feature type="compositionally biased region" description="Low complexity" evidence="1">
    <location>
        <begin position="1"/>
        <end position="12"/>
    </location>
</feature>
<evidence type="ECO:0008006" key="4">
    <source>
        <dbReference type="Google" id="ProtNLM"/>
    </source>
</evidence>
<protein>
    <recommendedName>
        <fullName evidence="4">Thioesterase domain-containing protein</fullName>
    </recommendedName>
</protein>
<dbReference type="Gene3D" id="3.10.129.10">
    <property type="entry name" value="Hotdog Thioesterase"/>
    <property type="match status" value="1"/>
</dbReference>
<dbReference type="SUPFAM" id="SSF54637">
    <property type="entry name" value="Thioesterase/thiol ester dehydrase-isomerase"/>
    <property type="match status" value="1"/>
</dbReference>
<feature type="region of interest" description="Disordered" evidence="1">
    <location>
        <begin position="80"/>
        <end position="109"/>
    </location>
</feature>
<feature type="region of interest" description="Disordered" evidence="1">
    <location>
        <begin position="1"/>
        <end position="20"/>
    </location>
</feature>
<accession>A0A9W8PCP0</accession>
<feature type="compositionally biased region" description="Basic and acidic residues" evidence="1">
    <location>
        <begin position="83"/>
        <end position="97"/>
    </location>
</feature>
<organism evidence="2 3">
    <name type="scientific">Lentinula detonsa</name>
    <dbReference type="NCBI Taxonomy" id="2804962"/>
    <lineage>
        <taxon>Eukaryota</taxon>
        <taxon>Fungi</taxon>
        <taxon>Dikarya</taxon>
        <taxon>Basidiomycota</taxon>
        <taxon>Agaricomycotina</taxon>
        <taxon>Agaricomycetes</taxon>
        <taxon>Agaricomycetidae</taxon>
        <taxon>Agaricales</taxon>
        <taxon>Marasmiineae</taxon>
        <taxon>Omphalotaceae</taxon>
        <taxon>Lentinula</taxon>
    </lineage>
</organism>
<name>A0A9W8PCP0_9AGAR</name>
<evidence type="ECO:0000256" key="1">
    <source>
        <dbReference type="SAM" id="MobiDB-lite"/>
    </source>
</evidence>
<gene>
    <name evidence="2" type="ORF">DFH05DRAFT_171118</name>
</gene>
<dbReference type="Proteomes" id="UP001142393">
    <property type="component" value="Unassembled WGS sequence"/>
</dbReference>
<comment type="caution">
    <text evidence="2">The sequence shown here is derived from an EMBL/GenBank/DDBJ whole genome shotgun (WGS) entry which is preliminary data.</text>
</comment>
<dbReference type="AlphaFoldDB" id="A0A9W8PCP0"/>
<dbReference type="InterPro" id="IPR029069">
    <property type="entry name" value="HotDog_dom_sf"/>
</dbReference>
<dbReference type="EMBL" id="JANVFU010000001">
    <property type="protein sequence ID" value="KAJ3751216.1"/>
    <property type="molecule type" value="Genomic_DNA"/>
</dbReference>
<evidence type="ECO:0000313" key="3">
    <source>
        <dbReference type="Proteomes" id="UP001142393"/>
    </source>
</evidence>